<dbReference type="Proteomes" id="UP000267081">
    <property type="component" value="Unassembled WGS sequence"/>
</dbReference>
<evidence type="ECO:0000313" key="4">
    <source>
        <dbReference type="EMBL" id="RSD10255.1"/>
    </source>
</evidence>
<feature type="region of interest" description="Disordered" evidence="2">
    <location>
        <begin position="1"/>
        <end position="61"/>
    </location>
</feature>
<dbReference type="GO" id="GO:0016791">
    <property type="term" value="F:phosphatase activity"/>
    <property type="evidence" value="ECO:0007669"/>
    <property type="project" value="TreeGrafter"/>
</dbReference>
<organism evidence="4 5">
    <name type="scientific">Amycolatopsis eburnea</name>
    <dbReference type="NCBI Taxonomy" id="2267691"/>
    <lineage>
        <taxon>Bacteria</taxon>
        <taxon>Bacillati</taxon>
        <taxon>Actinomycetota</taxon>
        <taxon>Actinomycetes</taxon>
        <taxon>Pseudonocardiales</taxon>
        <taxon>Pseudonocardiaceae</taxon>
        <taxon>Amycolatopsis</taxon>
    </lineage>
</organism>
<accession>A0A3R9DY04</accession>
<dbReference type="InterPro" id="IPR036457">
    <property type="entry name" value="PPM-type-like_dom_sf"/>
</dbReference>
<keyword evidence="5" id="KW-1185">Reference proteome</keyword>
<dbReference type="PANTHER" id="PTHR43156">
    <property type="entry name" value="STAGE II SPORULATION PROTEIN E-RELATED"/>
    <property type="match status" value="1"/>
</dbReference>
<dbReference type="PANTHER" id="PTHR43156:SF2">
    <property type="entry name" value="STAGE II SPORULATION PROTEIN E"/>
    <property type="match status" value="1"/>
</dbReference>
<evidence type="ECO:0000259" key="3">
    <source>
        <dbReference type="Pfam" id="PF07228"/>
    </source>
</evidence>
<gene>
    <name evidence="4" type="ORF">EIY87_35810</name>
</gene>
<sequence length="227" mass="23593">MFEASGVLTVGEPDPDGALADVGRDAAGDQGVEGRDAFAAQRRQRGHASPPPWTGRVPGPPAEVEGLRTAARYVGGAAIGLGGDWYDLFPLPNGLVVGDVASQRLEAAVIMGYLRSFLRAYALDDDPAEVLGKLDREATHFEIGAMATVAYGVIDQGRERMTLSMAGSPRTGPRLRPPARSADSDSHRPPPIGMAVAAKPRRATQVALPAGSVLASTPTGWSSAAAE</sequence>
<dbReference type="AlphaFoldDB" id="A0A3R9DY04"/>
<dbReference type="Pfam" id="PF07228">
    <property type="entry name" value="SpoIIE"/>
    <property type="match status" value="1"/>
</dbReference>
<feature type="region of interest" description="Disordered" evidence="2">
    <location>
        <begin position="164"/>
        <end position="194"/>
    </location>
</feature>
<feature type="domain" description="PPM-type phosphatase" evidence="3">
    <location>
        <begin position="95"/>
        <end position="215"/>
    </location>
</feature>
<feature type="compositionally biased region" description="Pro residues" evidence="2">
    <location>
        <begin position="49"/>
        <end position="61"/>
    </location>
</feature>
<proteinExistence type="predicted"/>
<keyword evidence="1" id="KW-0378">Hydrolase</keyword>
<dbReference type="InterPro" id="IPR001932">
    <property type="entry name" value="PPM-type_phosphatase-like_dom"/>
</dbReference>
<evidence type="ECO:0000313" key="5">
    <source>
        <dbReference type="Proteomes" id="UP000267081"/>
    </source>
</evidence>
<evidence type="ECO:0000256" key="1">
    <source>
        <dbReference type="ARBA" id="ARBA00022801"/>
    </source>
</evidence>
<dbReference type="InterPro" id="IPR052016">
    <property type="entry name" value="Bact_Sigma-Reg"/>
</dbReference>
<dbReference type="Gene3D" id="3.60.40.10">
    <property type="entry name" value="PPM-type phosphatase domain"/>
    <property type="match status" value="1"/>
</dbReference>
<name>A0A3R9DY04_9PSEU</name>
<feature type="region of interest" description="Disordered" evidence="2">
    <location>
        <begin position="208"/>
        <end position="227"/>
    </location>
</feature>
<dbReference type="EMBL" id="RSEC01000060">
    <property type="protein sequence ID" value="RSD10255.1"/>
    <property type="molecule type" value="Genomic_DNA"/>
</dbReference>
<evidence type="ECO:0000256" key="2">
    <source>
        <dbReference type="SAM" id="MobiDB-lite"/>
    </source>
</evidence>
<feature type="compositionally biased region" description="Basic and acidic residues" evidence="2">
    <location>
        <begin position="22"/>
        <end position="36"/>
    </location>
</feature>
<protein>
    <recommendedName>
        <fullName evidence="3">PPM-type phosphatase domain-containing protein</fullName>
    </recommendedName>
</protein>
<reference evidence="4 5" key="1">
    <citation type="submission" date="2018-12" db="EMBL/GenBank/DDBJ databases">
        <title>Amycolatopsis eburnea sp. nov. actinomycete associate with arbuscular mycorrhiza fungal spore.</title>
        <authorList>
            <person name="Lumyong S."/>
            <person name="Chaiya L."/>
        </authorList>
    </citation>
    <scope>NUCLEOTIDE SEQUENCE [LARGE SCALE GENOMIC DNA]</scope>
    <source>
        <strain evidence="4 5">GLM-1</strain>
    </source>
</reference>
<comment type="caution">
    <text evidence="4">The sequence shown here is derived from an EMBL/GenBank/DDBJ whole genome shotgun (WGS) entry which is preliminary data.</text>
</comment>
<feature type="compositionally biased region" description="Polar residues" evidence="2">
    <location>
        <begin position="214"/>
        <end position="227"/>
    </location>
</feature>